<dbReference type="Proteomes" id="UP000694255">
    <property type="component" value="Unassembled WGS sequence"/>
</dbReference>
<dbReference type="GO" id="GO:0008270">
    <property type="term" value="F:zinc ion binding"/>
    <property type="evidence" value="ECO:0007669"/>
    <property type="project" value="InterPro"/>
</dbReference>
<reference evidence="4 5" key="1">
    <citation type="journal article" date="2021" name="DNA Res.">
        <title>Genome analysis of Candida subhashii reveals its hybrid nature and dual mitochondrial genome conformations.</title>
        <authorList>
            <person name="Mixao V."/>
            <person name="Hegedusova E."/>
            <person name="Saus E."/>
            <person name="Pryszcz L.P."/>
            <person name="Cillingova A."/>
            <person name="Nosek J."/>
            <person name="Gabaldon T."/>
        </authorList>
    </citation>
    <scope>NUCLEOTIDE SEQUENCE [LARGE SCALE GENOMIC DNA]</scope>
    <source>
        <strain evidence="4 5">CBS 10753</strain>
    </source>
</reference>
<dbReference type="GO" id="GO:0006351">
    <property type="term" value="P:DNA-templated transcription"/>
    <property type="evidence" value="ECO:0007669"/>
    <property type="project" value="InterPro"/>
</dbReference>
<gene>
    <name evidence="4" type="ORF">J8A68_005211</name>
</gene>
<feature type="region of interest" description="Disordered" evidence="2">
    <location>
        <begin position="1061"/>
        <end position="1081"/>
    </location>
</feature>
<dbReference type="PANTHER" id="PTHR31644">
    <property type="entry name" value="TRANSCRIPTIONAL ACTIVATOR ARO80-RELATED"/>
    <property type="match status" value="1"/>
</dbReference>
<evidence type="ECO:0000313" key="5">
    <source>
        <dbReference type="Proteomes" id="UP000694255"/>
    </source>
</evidence>
<dbReference type="PROSITE" id="PS50048">
    <property type="entry name" value="ZN2_CY6_FUNGAL_2"/>
    <property type="match status" value="1"/>
</dbReference>
<dbReference type="EMBL" id="JAGSYN010000222">
    <property type="protein sequence ID" value="KAG7661319.1"/>
    <property type="molecule type" value="Genomic_DNA"/>
</dbReference>
<feature type="compositionally biased region" description="Polar residues" evidence="2">
    <location>
        <begin position="279"/>
        <end position="303"/>
    </location>
</feature>
<dbReference type="InterPro" id="IPR052780">
    <property type="entry name" value="AAA_Catabolism_Regulators"/>
</dbReference>
<feature type="compositionally biased region" description="Basic and acidic residues" evidence="2">
    <location>
        <begin position="325"/>
        <end position="335"/>
    </location>
</feature>
<dbReference type="OrthoDB" id="2262349at2759"/>
<dbReference type="AlphaFoldDB" id="A0A8J5Q3Z2"/>
<accession>A0A8J5Q3Z2</accession>
<protein>
    <submittedName>
        <fullName evidence="4">ARO80</fullName>
    </submittedName>
</protein>
<evidence type="ECO:0000256" key="1">
    <source>
        <dbReference type="ARBA" id="ARBA00023242"/>
    </source>
</evidence>
<feature type="compositionally biased region" description="Basic residues" evidence="2">
    <location>
        <begin position="336"/>
        <end position="350"/>
    </location>
</feature>
<feature type="domain" description="Zn(2)-C6 fungal-type" evidence="3">
    <location>
        <begin position="51"/>
        <end position="87"/>
    </location>
</feature>
<sequence>MSINPPGFGYNNNQQQQQHHSNTYPEYGSPEEQSSPNKSLQQAKFKRNYRACLNCRVRKVKCDLGPVDNPREGKCARCLRERKDCVFVESKRGGAGNVINGKRKKMKGDIEDHQESESPEASIPFITSTTGSSSFDTKPTIPNINNATPISGQQKQQQKLPSVNSILIHESNLTSPIAPLQSHHQQQQSALSPSVSLTSYATPPPPKLPIPTNLQGDTPNKLPSNHFSTMEGALVFLAKAAGTIAKADERDHIDARKKHEQIEAIRSASSSAMSSANSLNQQHQQQDESVSPEMNTEPTTATRPPSIRSRVGSVTSQATSVSQSHEQDQTDEGQHHQHHSHHRHHHHHNRHGESSIPPYVSPTTTKRMTIPAAEGAAVRPKASNKLSNIEYIGPAPHGILTDQEAERLINLFFTTMHPFFPHLPKFLHSSKVLAGYPILLCAILTISSRYHPFENNVSTSGNGSVPRNIEVHDRLWLYVQRLISQTVWAEASTRSIGTIFAFLLFTEWNPRAIHWRWSDYANKAEEGNEIEGGAGVGGGSSSAGFAFGANGSGNSSAGSDSEPNLAGLGAMRRSYRMAWMLIGSAVRLAQDMGFMEISSKTFLATHIAEINSVMDISRRSMLAHSLAEVDLDEDELTEEDVQEFEEMDEDAKIMKMTEEELKRISAQHILKFTKKQKAQIELLQIMSLGHESLYGYKAQLGSLSQRQNLSVLNIISPLINNWGHKYKYFLIPSNSRLVKQVSNLQSHWLKPDSKVSKEVAECIERESFIFEFNYVKLYIYSLALSPSPKALREQRKRKHGNITLKLDEMSRSAKYIEQAFNSANEMLNAAHRVHRLKMLRFMPVRWLTRMVRAVAFIVKCYLTITAHKNLSKSGGTSAQIDNYDSTILSLSLITIDDITQSIQRAAITLRDCSPDELHLCTRYSNVLMYLCSEMKTKKNNQYDEDAEVEDDAVGGGAVGDGGENQQYKRQKIAAAAPSTSLLTHAPKPVLQPTANTLPFPQSPLDPLGTGSGQRAPVSTRSMATNESILTNTELTYPMEQSPQQPMDAFAYGPSNYLGGGSGATAAASMSQSESMTPNDSNTPLQSLIGDSEVMDWFINNRTIGLDFVGPWTEMIEQQLNSNDQFNFEDAL</sequence>
<dbReference type="GO" id="GO:0005634">
    <property type="term" value="C:nucleus"/>
    <property type="evidence" value="ECO:0007669"/>
    <property type="project" value="TreeGrafter"/>
</dbReference>
<feature type="compositionally biased region" description="Low complexity" evidence="2">
    <location>
        <begin position="267"/>
        <end position="278"/>
    </location>
</feature>
<feature type="compositionally biased region" description="Polar residues" evidence="2">
    <location>
        <begin position="31"/>
        <end position="42"/>
    </location>
</feature>
<evidence type="ECO:0000259" key="3">
    <source>
        <dbReference type="PROSITE" id="PS50048"/>
    </source>
</evidence>
<dbReference type="InterPro" id="IPR001138">
    <property type="entry name" value="Zn2Cys6_DnaBD"/>
</dbReference>
<dbReference type="GO" id="GO:0045944">
    <property type="term" value="P:positive regulation of transcription by RNA polymerase II"/>
    <property type="evidence" value="ECO:0007669"/>
    <property type="project" value="TreeGrafter"/>
</dbReference>
<keyword evidence="1" id="KW-0539">Nucleus</keyword>
<feature type="region of interest" description="Disordered" evidence="2">
    <location>
        <begin position="98"/>
        <end position="161"/>
    </location>
</feature>
<dbReference type="PROSITE" id="PS00463">
    <property type="entry name" value="ZN2_CY6_FUNGAL_1"/>
    <property type="match status" value="1"/>
</dbReference>
<feature type="compositionally biased region" description="Low complexity" evidence="2">
    <location>
        <begin position="313"/>
        <end position="324"/>
    </location>
</feature>
<feature type="compositionally biased region" description="Polar residues" evidence="2">
    <location>
        <begin position="212"/>
        <end position="226"/>
    </location>
</feature>
<dbReference type="CDD" id="cd12148">
    <property type="entry name" value="fungal_TF_MHR"/>
    <property type="match status" value="1"/>
</dbReference>
<keyword evidence="5" id="KW-1185">Reference proteome</keyword>
<dbReference type="InterPro" id="IPR007219">
    <property type="entry name" value="XnlR_reg_dom"/>
</dbReference>
<feature type="region of interest" description="Disordered" evidence="2">
    <location>
        <begin position="1"/>
        <end position="42"/>
    </location>
</feature>
<feature type="compositionally biased region" description="Polar residues" evidence="2">
    <location>
        <begin position="125"/>
        <end position="161"/>
    </location>
</feature>
<proteinExistence type="predicted"/>
<dbReference type="GO" id="GO:0000981">
    <property type="term" value="F:DNA-binding transcription factor activity, RNA polymerase II-specific"/>
    <property type="evidence" value="ECO:0007669"/>
    <property type="project" value="InterPro"/>
</dbReference>
<feature type="region of interest" description="Disordered" evidence="2">
    <location>
        <begin position="260"/>
        <end position="364"/>
    </location>
</feature>
<dbReference type="SMART" id="SM00906">
    <property type="entry name" value="Fungal_trans"/>
    <property type="match status" value="1"/>
</dbReference>
<comment type="caution">
    <text evidence="4">The sequence shown here is derived from an EMBL/GenBank/DDBJ whole genome shotgun (WGS) entry which is preliminary data.</text>
</comment>
<organism evidence="4 5">
    <name type="scientific">[Candida] subhashii</name>
    <dbReference type="NCBI Taxonomy" id="561895"/>
    <lineage>
        <taxon>Eukaryota</taxon>
        <taxon>Fungi</taxon>
        <taxon>Dikarya</taxon>
        <taxon>Ascomycota</taxon>
        <taxon>Saccharomycotina</taxon>
        <taxon>Pichiomycetes</taxon>
        <taxon>Debaryomycetaceae</taxon>
        <taxon>Spathaspora</taxon>
    </lineage>
</organism>
<dbReference type="GO" id="GO:0009074">
    <property type="term" value="P:aromatic amino acid family catabolic process"/>
    <property type="evidence" value="ECO:0007669"/>
    <property type="project" value="TreeGrafter"/>
</dbReference>
<dbReference type="GeneID" id="73472011"/>
<dbReference type="Pfam" id="PF00172">
    <property type="entry name" value="Zn_clus"/>
    <property type="match status" value="1"/>
</dbReference>
<feature type="compositionally biased region" description="Low complexity" evidence="2">
    <location>
        <begin position="180"/>
        <end position="194"/>
    </location>
</feature>
<name>A0A8J5Q3Z2_9ASCO</name>
<evidence type="ECO:0000256" key="2">
    <source>
        <dbReference type="SAM" id="MobiDB-lite"/>
    </source>
</evidence>
<dbReference type="GO" id="GO:0003677">
    <property type="term" value="F:DNA binding"/>
    <property type="evidence" value="ECO:0007669"/>
    <property type="project" value="InterPro"/>
</dbReference>
<dbReference type="CDD" id="cd00067">
    <property type="entry name" value="GAL4"/>
    <property type="match status" value="1"/>
</dbReference>
<dbReference type="RefSeq" id="XP_049261552.1">
    <property type="nucleotide sequence ID" value="XM_049409252.1"/>
</dbReference>
<feature type="compositionally biased region" description="Basic and acidic residues" evidence="2">
    <location>
        <begin position="107"/>
        <end position="116"/>
    </location>
</feature>
<feature type="compositionally biased region" description="Low complexity" evidence="2">
    <location>
        <begin position="1063"/>
        <end position="1072"/>
    </location>
</feature>
<dbReference type="PANTHER" id="PTHR31644:SF2">
    <property type="entry name" value="TRANSCRIPTIONAL ACTIVATOR ARO80-RELATED"/>
    <property type="match status" value="1"/>
</dbReference>
<dbReference type="SMART" id="SM00066">
    <property type="entry name" value="GAL4"/>
    <property type="match status" value="1"/>
</dbReference>
<feature type="region of interest" description="Disordered" evidence="2">
    <location>
        <begin position="180"/>
        <end position="226"/>
    </location>
</feature>
<evidence type="ECO:0000313" key="4">
    <source>
        <dbReference type="EMBL" id="KAG7661319.1"/>
    </source>
</evidence>